<accession>A0A1I5JXB6</accession>
<dbReference type="OrthoDB" id="3689922at2"/>
<dbReference type="EMBL" id="FOWQ01000001">
    <property type="protein sequence ID" value="SFO77123.1"/>
    <property type="molecule type" value="Genomic_DNA"/>
</dbReference>
<evidence type="ECO:0000256" key="1">
    <source>
        <dbReference type="SAM" id="MobiDB-lite"/>
    </source>
</evidence>
<gene>
    <name evidence="3" type="ORF">SAMN05660464_1091</name>
</gene>
<keyword evidence="2" id="KW-0812">Transmembrane</keyword>
<evidence type="ECO:0000256" key="2">
    <source>
        <dbReference type="SAM" id="Phobius"/>
    </source>
</evidence>
<proteinExistence type="predicted"/>
<dbReference type="STRING" id="1523247.SAMN05660464_1091"/>
<dbReference type="Proteomes" id="UP000198857">
    <property type="component" value="Unassembled WGS sequence"/>
</dbReference>
<keyword evidence="4" id="KW-1185">Reference proteome</keyword>
<feature type="transmembrane region" description="Helical" evidence="2">
    <location>
        <begin position="164"/>
        <end position="185"/>
    </location>
</feature>
<name>A0A1I5JXB6_9ACTN</name>
<dbReference type="RefSeq" id="WP_091107475.1">
    <property type="nucleotide sequence ID" value="NZ_FOWQ01000001.1"/>
</dbReference>
<reference evidence="4" key="1">
    <citation type="submission" date="2016-10" db="EMBL/GenBank/DDBJ databases">
        <authorList>
            <person name="Varghese N."/>
            <person name="Submissions S."/>
        </authorList>
    </citation>
    <scope>NUCLEOTIDE SEQUENCE [LARGE SCALE GENOMIC DNA]</scope>
    <source>
        <strain evidence="4">DSM 44208</strain>
    </source>
</reference>
<keyword evidence="2" id="KW-1133">Transmembrane helix</keyword>
<protein>
    <submittedName>
        <fullName evidence="3">Capsular polysaccharide biosynthesis protein</fullName>
    </submittedName>
</protein>
<evidence type="ECO:0000313" key="3">
    <source>
        <dbReference type="EMBL" id="SFO77123.1"/>
    </source>
</evidence>
<keyword evidence="2" id="KW-0472">Membrane</keyword>
<sequence>MTRSQALAALRRALVPAVLAAAATLALVLALLLSRAPEYQARVGIVATPVATGNQADPDYGAVVSSVMPALPEVAVSSPVLDRLADRFPDMDAATLAESVSVELVPASGVARVTATGDSPQTATAVLRAVVDEIVDSDLVAPVGTFSLLGDVEAETTRVGPDPLLAGGLGLLAAVVVGLLAVAAVQVLRPRLLTVPDVERIVRSVASPDVPVVAVGKGDRGLDVVVTRLALAAPGVRQVWSFPAGAGAEDGVVDAIGERLVRRAADRPAAAWERDEDHASNGVTDRRTATEARHRVREATPVELAVVTVHLRRTTPDQLTAALLQALESGHAIGAVVVR</sequence>
<organism evidence="3 4">
    <name type="scientific">Geodermatophilus dictyosporus</name>
    <dbReference type="NCBI Taxonomy" id="1523247"/>
    <lineage>
        <taxon>Bacteria</taxon>
        <taxon>Bacillati</taxon>
        <taxon>Actinomycetota</taxon>
        <taxon>Actinomycetes</taxon>
        <taxon>Geodermatophilales</taxon>
        <taxon>Geodermatophilaceae</taxon>
        <taxon>Geodermatophilus</taxon>
    </lineage>
</organism>
<dbReference type="AlphaFoldDB" id="A0A1I5JXB6"/>
<feature type="region of interest" description="Disordered" evidence="1">
    <location>
        <begin position="270"/>
        <end position="295"/>
    </location>
</feature>
<evidence type="ECO:0000313" key="4">
    <source>
        <dbReference type="Proteomes" id="UP000198857"/>
    </source>
</evidence>